<dbReference type="OrthoDB" id="305613at2759"/>
<dbReference type="EMBL" id="CAJJDN010000096">
    <property type="protein sequence ID" value="CAD8110609.1"/>
    <property type="molecule type" value="Genomic_DNA"/>
</dbReference>
<proteinExistence type="predicted"/>
<reference evidence="1" key="1">
    <citation type="submission" date="2021-01" db="EMBL/GenBank/DDBJ databases">
        <authorList>
            <consortium name="Genoscope - CEA"/>
            <person name="William W."/>
        </authorList>
    </citation>
    <scope>NUCLEOTIDE SEQUENCE</scope>
</reference>
<dbReference type="AlphaFoldDB" id="A0A8S1Q4N5"/>
<accession>A0A8S1Q4N5</accession>
<evidence type="ECO:0000313" key="2">
    <source>
        <dbReference type="Proteomes" id="UP000692954"/>
    </source>
</evidence>
<evidence type="ECO:0000313" key="1">
    <source>
        <dbReference type="EMBL" id="CAD8110609.1"/>
    </source>
</evidence>
<sequence length="179" mass="21832">MEQFTDDEEIQLIPIKKKPKTQEINKKNINIQRQQSLQKPISKSNPKRMDLKIQTSLLDSLKFTENIQPDIIKCCLDNDFTLWEHQNFVFKLSQKYLNQKVEQDQKIIQYFNDFNQKWKIYPYQHFVDLKPETDHVIKRQPLFDQKKKNKKNKRKNQIKVIPLYQNQKIVDIRIKLEFQ</sequence>
<keyword evidence="2" id="KW-1185">Reference proteome</keyword>
<comment type="caution">
    <text evidence="1">The sequence shown here is derived from an EMBL/GenBank/DDBJ whole genome shotgun (WGS) entry which is preliminary data.</text>
</comment>
<dbReference type="Proteomes" id="UP000692954">
    <property type="component" value="Unassembled WGS sequence"/>
</dbReference>
<protein>
    <submittedName>
        <fullName evidence="1">Uncharacterized protein</fullName>
    </submittedName>
</protein>
<gene>
    <name evidence="1" type="ORF">PSON_ATCC_30995.1.T0960084</name>
</gene>
<name>A0A8S1Q4N5_9CILI</name>
<organism evidence="1 2">
    <name type="scientific">Paramecium sonneborni</name>
    <dbReference type="NCBI Taxonomy" id="65129"/>
    <lineage>
        <taxon>Eukaryota</taxon>
        <taxon>Sar</taxon>
        <taxon>Alveolata</taxon>
        <taxon>Ciliophora</taxon>
        <taxon>Intramacronucleata</taxon>
        <taxon>Oligohymenophorea</taxon>
        <taxon>Peniculida</taxon>
        <taxon>Parameciidae</taxon>
        <taxon>Paramecium</taxon>
    </lineage>
</organism>